<gene>
    <name evidence="2" type="ORF">CLO192961_LOCUS121711</name>
</gene>
<feature type="region of interest" description="Disordered" evidence="1">
    <location>
        <begin position="329"/>
        <end position="379"/>
    </location>
</feature>
<protein>
    <submittedName>
        <fullName evidence="2">Uncharacterized protein</fullName>
    </submittedName>
</protein>
<evidence type="ECO:0000313" key="2">
    <source>
        <dbReference type="EMBL" id="VUC23629.1"/>
    </source>
</evidence>
<sequence length="465" mass="51752">MDTEERQRVVDQATEVMKYVCAACPKLEHHQLETICCPDRGDHWNIEQEEWAARDVSICEDVRRLQLALEQTSKSHLEKVVKVSKVCMRLFHVTPIELLSPRFGLAYSRGKIGGDLSTGTVPAGPQHPSLIGGPFLDRFYMLMLHPIFAQGMTPDFLVLVLQFTSICRTRDRRRWQVPELRYLHGDDHIDMMRRHLQSATVNGQGELALPPFHVLREMCSRASTSVSVETSLLLRIIDVVVQGEPAGELAGVDEHGAMQYNIYLVDIHSICTALSLLHPPQVSVKEAATIWQQIHPGGKHTGYPVMNTIVRNTTESYKHQKTRELLKSRFGAKKTSQDNSSQPGGAPSLPANTPVFAPTPLPEVSSFGNSPSYDVSGEAPQHDTVEDVEMALSDALELPVENTNEGVIPVVQRVSEDAEKGVIPTLQSLSEDAPPNLAGSSYEVSEQSVWQVYPYKWTKPRTARP</sequence>
<reference evidence="2 3" key="1">
    <citation type="submission" date="2019-06" db="EMBL/GenBank/DDBJ databases">
        <authorList>
            <person name="Broberg M."/>
        </authorList>
    </citation>
    <scope>NUCLEOTIDE SEQUENCE [LARGE SCALE GENOMIC DNA]</scope>
</reference>
<keyword evidence="3" id="KW-1185">Reference proteome</keyword>
<accession>A0ABY6TY57</accession>
<evidence type="ECO:0000256" key="1">
    <source>
        <dbReference type="SAM" id="MobiDB-lite"/>
    </source>
</evidence>
<proteinExistence type="predicted"/>
<evidence type="ECO:0000313" key="3">
    <source>
        <dbReference type="Proteomes" id="UP000766486"/>
    </source>
</evidence>
<organism evidence="2 3">
    <name type="scientific">Bionectria ochroleuca</name>
    <name type="common">Gliocladium roseum</name>
    <dbReference type="NCBI Taxonomy" id="29856"/>
    <lineage>
        <taxon>Eukaryota</taxon>
        <taxon>Fungi</taxon>
        <taxon>Dikarya</taxon>
        <taxon>Ascomycota</taxon>
        <taxon>Pezizomycotina</taxon>
        <taxon>Sordariomycetes</taxon>
        <taxon>Hypocreomycetidae</taxon>
        <taxon>Hypocreales</taxon>
        <taxon>Bionectriaceae</taxon>
        <taxon>Clonostachys</taxon>
    </lineage>
</organism>
<dbReference type="Proteomes" id="UP000766486">
    <property type="component" value="Unassembled WGS sequence"/>
</dbReference>
<name>A0ABY6TY57_BIOOC</name>
<comment type="caution">
    <text evidence="2">The sequence shown here is derived from an EMBL/GenBank/DDBJ whole genome shotgun (WGS) entry which is preliminary data.</text>
</comment>
<dbReference type="EMBL" id="CABFNS010000710">
    <property type="protein sequence ID" value="VUC23629.1"/>
    <property type="molecule type" value="Genomic_DNA"/>
</dbReference>